<name>A0A382BSY0_9ZZZZ</name>
<evidence type="ECO:0000256" key="1">
    <source>
        <dbReference type="SAM" id="MobiDB-lite"/>
    </source>
</evidence>
<sequence length="67" mass="7879">MFITFLIIFVLSICYLTFFYNEHAECESERQALIASIEILRTKPRSTFTKDNNPQNPPKKRGRPKKS</sequence>
<accession>A0A382BSY0</accession>
<feature type="compositionally biased region" description="Polar residues" evidence="1">
    <location>
        <begin position="45"/>
        <end position="54"/>
    </location>
</feature>
<dbReference type="AlphaFoldDB" id="A0A382BSY0"/>
<evidence type="ECO:0000313" key="2">
    <source>
        <dbReference type="EMBL" id="SVB16709.1"/>
    </source>
</evidence>
<proteinExistence type="predicted"/>
<feature type="region of interest" description="Disordered" evidence="1">
    <location>
        <begin position="45"/>
        <end position="67"/>
    </location>
</feature>
<reference evidence="2" key="1">
    <citation type="submission" date="2018-05" db="EMBL/GenBank/DDBJ databases">
        <authorList>
            <person name="Lanie J.A."/>
            <person name="Ng W.-L."/>
            <person name="Kazmierczak K.M."/>
            <person name="Andrzejewski T.M."/>
            <person name="Davidsen T.M."/>
            <person name="Wayne K.J."/>
            <person name="Tettelin H."/>
            <person name="Glass J.I."/>
            <person name="Rusch D."/>
            <person name="Podicherti R."/>
            <person name="Tsui H.-C.T."/>
            <person name="Winkler M.E."/>
        </authorList>
    </citation>
    <scope>NUCLEOTIDE SEQUENCE</scope>
</reference>
<protein>
    <submittedName>
        <fullName evidence="2">Uncharacterized protein</fullName>
    </submittedName>
</protein>
<organism evidence="2">
    <name type="scientific">marine metagenome</name>
    <dbReference type="NCBI Taxonomy" id="408172"/>
    <lineage>
        <taxon>unclassified sequences</taxon>
        <taxon>metagenomes</taxon>
        <taxon>ecological metagenomes</taxon>
    </lineage>
</organism>
<feature type="compositionally biased region" description="Basic residues" evidence="1">
    <location>
        <begin position="58"/>
        <end position="67"/>
    </location>
</feature>
<dbReference type="EMBL" id="UINC01031138">
    <property type="protein sequence ID" value="SVB16709.1"/>
    <property type="molecule type" value="Genomic_DNA"/>
</dbReference>
<gene>
    <name evidence="2" type="ORF">METZ01_LOCUS169563</name>
</gene>